<feature type="compositionally biased region" description="Basic and acidic residues" evidence="1">
    <location>
        <begin position="58"/>
        <end position="69"/>
    </location>
</feature>
<dbReference type="RefSeq" id="XP_458262.2">
    <property type="nucleotide sequence ID" value="XM_458262.2"/>
</dbReference>
<accession>Q6BU57</accession>
<evidence type="ECO:0000256" key="1">
    <source>
        <dbReference type="SAM" id="MobiDB-lite"/>
    </source>
</evidence>
<dbReference type="HOGENOM" id="CLU_2346647_0_0_1"/>
<dbReference type="Proteomes" id="UP000000599">
    <property type="component" value="Chromosome C"/>
</dbReference>
<dbReference type="InParanoid" id="Q6BU57"/>
<evidence type="ECO:0000313" key="2">
    <source>
        <dbReference type="EMBL" id="CAG86339.2"/>
    </source>
</evidence>
<dbReference type="EMBL" id="CR382135">
    <property type="protein sequence ID" value="CAG86339.2"/>
    <property type="molecule type" value="Genomic_DNA"/>
</dbReference>
<feature type="region of interest" description="Disordered" evidence="1">
    <location>
        <begin position="39"/>
        <end position="69"/>
    </location>
</feature>
<proteinExistence type="predicted"/>
<evidence type="ECO:0000313" key="3">
    <source>
        <dbReference type="Proteomes" id="UP000000599"/>
    </source>
</evidence>
<reference evidence="2 3" key="1">
    <citation type="journal article" date="2004" name="Nature">
        <title>Genome evolution in yeasts.</title>
        <authorList>
            <consortium name="Genolevures"/>
            <person name="Dujon B."/>
            <person name="Sherman D."/>
            <person name="Fischer G."/>
            <person name="Durrens P."/>
            <person name="Casaregola S."/>
            <person name="Lafontaine I."/>
            <person name="de Montigny J."/>
            <person name="Marck C."/>
            <person name="Neuveglise C."/>
            <person name="Talla E."/>
            <person name="Goffard N."/>
            <person name="Frangeul L."/>
            <person name="Aigle M."/>
            <person name="Anthouard V."/>
            <person name="Babour A."/>
            <person name="Barbe V."/>
            <person name="Barnay S."/>
            <person name="Blanchin S."/>
            <person name="Beckerich J.M."/>
            <person name="Beyne E."/>
            <person name="Bleykasten C."/>
            <person name="Boisrame A."/>
            <person name="Boyer J."/>
            <person name="Cattolico L."/>
            <person name="Confanioleri F."/>
            <person name="de Daruvar A."/>
            <person name="Despons L."/>
            <person name="Fabre E."/>
            <person name="Fairhead C."/>
            <person name="Ferry-Dumazet H."/>
            <person name="Groppi A."/>
            <person name="Hantraye F."/>
            <person name="Hennequin C."/>
            <person name="Jauniaux N."/>
            <person name="Joyet P."/>
            <person name="Kachouri R."/>
            <person name="Kerrest A."/>
            <person name="Koszul R."/>
            <person name="Lemaire M."/>
            <person name="Lesur I."/>
            <person name="Ma L."/>
            <person name="Muller H."/>
            <person name="Nicaud J.M."/>
            <person name="Nikolski M."/>
            <person name="Oztas S."/>
            <person name="Ozier-Kalogeropoulos O."/>
            <person name="Pellenz S."/>
            <person name="Potier S."/>
            <person name="Richard G.F."/>
            <person name="Straub M.L."/>
            <person name="Suleau A."/>
            <person name="Swennene D."/>
            <person name="Tekaia F."/>
            <person name="Wesolowski-Louvel M."/>
            <person name="Westhof E."/>
            <person name="Wirth B."/>
            <person name="Zeniou-Meyer M."/>
            <person name="Zivanovic I."/>
            <person name="Bolotin-Fukuhara M."/>
            <person name="Thierry A."/>
            <person name="Bouchier C."/>
            <person name="Caudron B."/>
            <person name="Scarpelli C."/>
            <person name="Gaillardin C."/>
            <person name="Weissenbach J."/>
            <person name="Wincker P."/>
            <person name="Souciet J.L."/>
        </authorList>
    </citation>
    <scope>NUCLEOTIDE SEQUENCE [LARGE SCALE GENOMIC DNA]</scope>
    <source>
        <strain evidence="3">ATCC 36239 / CBS 767 / BCRC 21394 / JCM 1990 / NBRC 0083 / IGC 2968</strain>
    </source>
</reference>
<dbReference type="KEGG" id="dha:DEHA2C13420g"/>
<gene>
    <name evidence="2" type="ordered locus">DEHA2C13420g</name>
</gene>
<protein>
    <submittedName>
        <fullName evidence="2">DEHA2C13420p</fullName>
    </submittedName>
</protein>
<organism evidence="2 3">
    <name type="scientific">Debaryomyces hansenii (strain ATCC 36239 / CBS 767 / BCRC 21394 / JCM 1990 / NBRC 0083 / IGC 2968)</name>
    <name type="common">Yeast</name>
    <name type="synonym">Torulaspora hansenii</name>
    <dbReference type="NCBI Taxonomy" id="284592"/>
    <lineage>
        <taxon>Eukaryota</taxon>
        <taxon>Fungi</taxon>
        <taxon>Dikarya</taxon>
        <taxon>Ascomycota</taxon>
        <taxon>Saccharomycotina</taxon>
        <taxon>Pichiomycetes</taxon>
        <taxon>Debaryomycetaceae</taxon>
        <taxon>Debaryomyces</taxon>
    </lineage>
</organism>
<dbReference type="OrthoDB" id="4023585at2759"/>
<dbReference type="GeneID" id="2900327"/>
<dbReference type="AlphaFoldDB" id="Q6BU57"/>
<keyword evidence="3" id="KW-1185">Reference proteome</keyword>
<sequence>MLSRLGICQLSSMRTSVCPAWRMMGTTAVRSKNMATNMRGSVASPKGKRTGKVLAEGSKAEESLQQRRVHDNWKGYKSLVDKGSKVEAEQARPDDSS</sequence>
<dbReference type="VEuPathDB" id="FungiDB:DEHA2C13420g"/>
<name>Q6BU57_DEBHA</name>